<feature type="domain" description="Nephrocystin 3-like N-terminal" evidence="3">
    <location>
        <begin position="140"/>
        <end position="299"/>
    </location>
</feature>
<evidence type="ECO:0000256" key="1">
    <source>
        <dbReference type="ARBA" id="ARBA00022737"/>
    </source>
</evidence>
<dbReference type="SUPFAM" id="SSF52540">
    <property type="entry name" value="P-loop containing nucleoside triphosphate hydrolases"/>
    <property type="match status" value="1"/>
</dbReference>
<dbReference type="InterPro" id="IPR027417">
    <property type="entry name" value="P-loop_NTPase"/>
</dbReference>
<evidence type="ECO:0000313" key="4">
    <source>
        <dbReference type="EMBL" id="KAJ3516033.1"/>
    </source>
</evidence>
<gene>
    <name evidence="4" type="ORF">NLJ89_g1378</name>
</gene>
<comment type="caution">
    <text evidence="4">The sequence shown here is derived from an EMBL/GenBank/DDBJ whole genome shotgun (WGS) entry which is preliminary data.</text>
</comment>
<evidence type="ECO:0000313" key="5">
    <source>
        <dbReference type="Proteomes" id="UP001148786"/>
    </source>
</evidence>
<dbReference type="Pfam" id="PF24883">
    <property type="entry name" value="NPHP3_N"/>
    <property type="match status" value="1"/>
</dbReference>
<feature type="region of interest" description="Disordered" evidence="2">
    <location>
        <begin position="673"/>
        <end position="711"/>
    </location>
</feature>
<keyword evidence="1" id="KW-0677">Repeat</keyword>
<accession>A0A9W8N060</accession>
<evidence type="ECO:0000259" key="3">
    <source>
        <dbReference type="Pfam" id="PF24883"/>
    </source>
</evidence>
<keyword evidence="5" id="KW-1185">Reference proteome</keyword>
<dbReference type="AlphaFoldDB" id="A0A9W8N060"/>
<reference evidence="4" key="1">
    <citation type="submission" date="2022-07" db="EMBL/GenBank/DDBJ databases">
        <title>Genome Sequence of Agrocybe chaxingu.</title>
        <authorList>
            <person name="Buettner E."/>
        </authorList>
    </citation>
    <scope>NUCLEOTIDE SEQUENCE</scope>
    <source>
        <strain evidence="4">MP-N11</strain>
    </source>
</reference>
<dbReference type="Proteomes" id="UP001148786">
    <property type="component" value="Unassembled WGS sequence"/>
</dbReference>
<protein>
    <recommendedName>
        <fullName evidence="3">Nephrocystin 3-like N-terminal domain-containing protein</fullName>
    </recommendedName>
</protein>
<name>A0A9W8N060_9AGAR</name>
<evidence type="ECO:0000256" key="2">
    <source>
        <dbReference type="SAM" id="MobiDB-lite"/>
    </source>
</evidence>
<feature type="compositionally biased region" description="Low complexity" evidence="2">
    <location>
        <begin position="699"/>
        <end position="709"/>
    </location>
</feature>
<dbReference type="InterPro" id="IPR056884">
    <property type="entry name" value="NPHP3-like_N"/>
</dbReference>
<sequence>MIEEVKEDRGNLNQGTCKLFAPPLFLQLFAQFSTALKEASRPPSKQSISRQSSSHHVFPTAIEINEHCTNLLPSQRKYPQIKVPAIPCVCQSVHLLIKDPKSVIDRLFWEHIAHFTTYDSYSALDPPRCHRKTRVRLLKDLRKWMNERRPESPCVAWVSGSVGVGKTALARTLAEKLDRGGLLAASFMLEPDRQYEHRILPTIAHQMILSTKEVQPFVVDVMSSDPTLFSKPPEVQFWRLVVEPFVKLSMKETGTRNRACKLVMIDGLDVCQKPMHILRPICDAIPKLEGRFKFIIFSRPEHRITSFFEHDADDVGSKPWHIDLDHDPDAIKDVMAFLQARFDHLKRTHPLGPSVARSSSPISIEGDEPAQTQAHVQWPGRQVLRVLVRRSSSGFIYPSIAMDYISEAHGRPQDRLDVVLDASTPSSPSGQGAPELIPHSLRLIAYTAGSYLPLLAALAPSSLFLHTHALQANAIVYAESLARAGKITIDLDRACATIAMGCLKVLQEGSYMTGRCQCEMNFSCEHSVDCEMTYRVGFFWASYNTPPDPSLLDAVMQHDPTYVFHRQPGDPEFKDWIFHWDWVGPFLQCLDSAPTFKDTLAFSHHLNKLCSFLQTYIMENLNGDDGRFRDAGTLLAGLKCLSRGHARGQVARINAEVSKCIWDALHGTLRGLCRPATSSKSSNPKEPDKPMLGGDESKYSGPSNSSSGKRAVEIGSPWLIMREAMKEVVRKLDAESQEGGKRKEKSQ</sequence>
<organism evidence="4 5">
    <name type="scientific">Agrocybe chaxingu</name>
    <dbReference type="NCBI Taxonomy" id="84603"/>
    <lineage>
        <taxon>Eukaryota</taxon>
        <taxon>Fungi</taxon>
        <taxon>Dikarya</taxon>
        <taxon>Basidiomycota</taxon>
        <taxon>Agaricomycotina</taxon>
        <taxon>Agaricomycetes</taxon>
        <taxon>Agaricomycetidae</taxon>
        <taxon>Agaricales</taxon>
        <taxon>Agaricineae</taxon>
        <taxon>Strophariaceae</taxon>
        <taxon>Agrocybe</taxon>
    </lineage>
</organism>
<dbReference type="OrthoDB" id="5967843at2759"/>
<proteinExistence type="predicted"/>
<dbReference type="EMBL" id="JANKHO010000070">
    <property type="protein sequence ID" value="KAJ3516033.1"/>
    <property type="molecule type" value="Genomic_DNA"/>
</dbReference>